<dbReference type="InterPro" id="IPR036894">
    <property type="entry name" value="YbaB-like_sf"/>
</dbReference>
<dbReference type="Gene3D" id="3.30.1310.10">
    <property type="entry name" value="Nucleoid-associated protein YbaB-like domain"/>
    <property type="match status" value="1"/>
</dbReference>
<dbReference type="STRING" id="380244.SAMN05216298_1556"/>
<name>A0A1G9F484_9ACTN</name>
<dbReference type="AlphaFoldDB" id="A0A1G9F484"/>
<dbReference type="Proteomes" id="UP000198662">
    <property type="component" value="Unassembled WGS sequence"/>
</dbReference>
<proteinExistence type="predicted"/>
<dbReference type="EMBL" id="FNGF01000002">
    <property type="protein sequence ID" value="SDK83161.1"/>
    <property type="molecule type" value="Genomic_DNA"/>
</dbReference>
<accession>A0A1G9F484</accession>
<gene>
    <name evidence="1" type="ORF">SAMN05216298_1556</name>
</gene>
<reference evidence="2" key="1">
    <citation type="submission" date="2016-10" db="EMBL/GenBank/DDBJ databases">
        <authorList>
            <person name="Varghese N."/>
            <person name="Submissions S."/>
        </authorList>
    </citation>
    <scope>NUCLEOTIDE SEQUENCE [LARGE SCALE GENOMIC DNA]</scope>
    <source>
        <strain evidence="2">CGMCC 4.3147</strain>
    </source>
</reference>
<dbReference type="RefSeq" id="WP_091045633.1">
    <property type="nucleotide sequence ID" value="NZ_FNGF01000002.1"/>
</dbReference>
<evidence type="ECO:0000313" key="1">
    <source>
        <dbReference type="EMBL" id="SDK83161.1"/>
    </source>
</evidence>
<evidence type="ECO:0008006" key="3">
    <source>
        <dbReference type="Google" id="ProtNLM"/>
    </source>
</evidence>
<evidence type="ECO:0000313" key="2">
    <source>
        <dbReference type="Proteomes" id="UP000198662"/>
    </source>
</evidence>
<protein>
    <recommendedName>
        <fullName evidence="3">YbaB/EbfC DNA-binding family protein</fullName>
    </recommendedName>
</protein>
<sequence>MDIAEHPRRASAGAMIGRATVRAASDGGEAHVTVDLAGAVVGVGFGPASRGMREVDLAAHVLAAYERAAAQAARLAAELPCADPGCPPGPAGAH</sequence>
<organism evidence="1 2">
    <name type="scientific">Glycomyces sambucus</name>
    <dbReference type="NCBI Taxonomy" id="380244"/>
    <lineage>
        <taxon>Bacteria</taxon>
        <taxon>Bacillati</taxon>
        <taxon>Actinomycetota</taxon>
        <taxon>Actinomycetes</taxon>
        <taxon>Glycomycetales</taxon>
        <taxon>Glycomycetaceae</taxon>
        <taxon>Glycomyces</taxon>
    </lineage>
</organism>
<keyword evidence="2" id="KW-1185">Reference proteome</keyword>